<dbReference type="InterPro" id="IPR000055">
    <property type="entry name" value="Restrct_endonuc_typeI_TRD"/>
</dbReference>
<dbReference type="GO" id="GO:0009307">
    <property type="term" value="P:DNA restriction-modification system"/>
    <property type="evidence" value="ECO:0007669"/>
    <property type="project" value="UniProtKB-KW"/>
</dbReference>
<proteinExistence type="inferred from homology"/>
<sequence length="411" mass="47315">MNKSITLSQITTSIFDGKHGDCENLKGSGLYFISVKDLSDYNINYYNAREITPNDFEQNYKRTNLEEGDTIYANTGDTIGKSIFVKNNKLVSKTSFQKSIAVLKPNINIIEPRYLYYLMKYETPRLRKVATGSGQKNLLLSTMRDFKVTIHDRKRQKQICSLLGLLDDKIEINNKINDELENMAKTIYDYWFLQFEFPNEEGKPYKSSGGKMVWNEELKREIPEGWDLCTIEDISICHDAKRIPLSNKEREQMKGDIPYYGATGIMDYVNQYIFDGDYVLIAEDGSIMNDDGSPILQRISGKTWVNNHAHILEPIDNYSCKLLMMILKDIPVVTIKTGSIQMKINQKNLNKVKIVSVPNNLKNRINRILNDIDKKILLNKKENQELTSLRDFLLPLLMNGQVGFKEDKAEG</sequence>
<evidence type="ECO:0000256" key="3">
    <source>
        <dbReference type="ARBA" id="ARBA00023125"/>
    </source>
</evidence>
<evidence type="ECO:0000313" key="6">
    <source>
        <dbReference type="Proteomes" id="UP000255234"/>
    </source>
</evidence>
<dbReference type="EMBL" id="UGPP01000002">
    <property type="protein sequence ID" value="STY91775.1"/>
    <property type="molecule type" value="Genomic_DNA"/>
</dbReference>
<dbReference type="RefSeq" id="WP_115152429.1">
    <property type="nucleotide sequence ID" value="NZ_UGPP01000002.1"/>
</dbReference>
<dbReference type="Gene3D" id="3.90.220.20">
    <property type="entry name" value="DNA methylase specificity domains"/>
    <property type="match status" value="2"/>
</dbReference>
<dbReference type="Proteomes" id="UP000255234">
    <property type="component" value="Unassembled WGS sequence"/>
</dbReference>
<organism evidence="5 6">
    <name type="scientific">Megamonas hypermegale</name>
    <dbReference type="NCBI Taxonomy" id="158847"/>
    <lineage>
        <taxon>Bacteria</taxon>
        <taxon>Bacillati</taxon>
        <taxon>Bacillota</taxon>
        <taxon>Negativicutes</taxon>
        <taxon>Selenomonadales</taxon>
        <taxon>Selenomonadaceae</taxon>
        <taxon>Megamonas</taxon>
    </lineage>
</organism>
<dbReference type="PANTHER" id="PTHR30408:SF13">
    <property type="entry name" value="TYPE I RESTRICTION ENZYME HINDI SPECIFICITY SUBUNIT"/>
    <property type="match status" value="1"/>
</dbReference>
<evidence type="ECO:0000313" key="5">
    <source>
        <dbReference type="EMBL" id="STY91775.1"/>
    </source>
</evidence>
<dbReference type="InterPro" id="IPR044946">
    <property type="entry name" value="Restrct_endonuc_typeI_TRD_sf"/>
</dbReference>
<dbReference type="SUPFAM" id="SSF116734">
    <property type="entry name" value="DNA methylase specificity domain"/>
    <property type="match status" value="2"/>
</dbReference>
<gene>
    <name evidence="5" type="ORF">NCTC10571_02596</name>
</gene>
<keyword evidence="2" id="KW-0680">Restriction system</keyword>
<evidence type="ECO:0000259" key="4">
    <source>
        <dbReference type="Pfam" id="PF01420"/>
    </source>
</evidence>
<feature type="domain" description="Type I restriction modification DNA specificity" evidence="4">
    <location>
        <begin position="31"/>
        <end position="182"/>
    </location>
</feature>
<comment type="similarity">
    <text evidence="1">Belongs to the type-I restriction system S methylase family.</text>
</comment>
<keyword evidence="3" id="KW-0238">DNA-binding</keyword>
<accession>A0A378PTE6</accession>
<evidence type="ECO:0000256" key="2">
    <source>
        <dbReference type="ARBA" id="ARBA00022747"/>
    </source>
</evidence>
<evidence type="ECO:0000256" key="1">
    <source>
        <dbReference type="ARBA" id="ARBA00010923"/>
    </source>
</evidence>
<dbReference type="GO" id="GO:0003677">
    <property type="term" value="F:DNA binding"/>
    <property type="evidence" value="ECO:0007669"/>
    <property type="project" value="UniProtKB-KW"/>
</dbReference>
<name>A0A378PTE6_9FIRM</name>
<dbReference type="InterPro" id="IPR052021">
    <property type="entry name" value="Type-I_RS_S_subunit"/>
</dbReference>
<feature type="domain" description="Type I restriction modification DNA specificity" evidence="4">
    <location>
        <begin position="223"/>
        <end position="387"/>
    </location>
</feature>
<dbReference type="CDD" id="cd17262">
    <property type="entry name" value="RMtype1_S_Aco12261I-TRD2-CR2"/>
    <property type="match status" value="1"/>
</dbReference>
<reference evidence="5 6" key="1">
    <citation type="submission" date="2018-06" db="EMBL/GenBank/DDBJ databases">
        <authorList>
            <consortium name="Pathogen Informatics"/>
            <person name="Doyle S."/>
        </authorList>
    </citation>
    <scope>NUCLEOTIDE SEQUENCE [LARGE SCALE GENOMIC DNA]</scope>
    <source>
        <strain evidence="5 6">NCTC10571</strain>
    </source>
</reference>
<dbReference type="Pfam" id="PF01420">
    <property type="entry name" value="Methylase_S"/>
    <property type="match status" value="2"/>
</dbReference>
<dbReference type="PANTHER" id="PTHR30408">
    <property type="entry name" value="TYPE-1 RESTRICTION ENZYME ECOKI SPECIFICITY PROTEIN"/>
    <property type="match status" value="1"/>
</dbReference>
<dbReference type="AlphaFoldDB" id="A0A378PTE6"/>
<protein>
    <submittedName>
        <fullName evidence="5">Type I restriction modification DNA specificity domain</fullName>
    </submittedName>
</protein>
<dbReference type="REBASE" id="402860">
    <property type="entry name" value="S.Mhy10571IV"/>
</dbReference>